<accession>A0A1L3EUX6</accession>
<dbReference type="EMBL" id="CP017480">
    <property type="protein sequence ID" value="APG04814.1"/>
    <property type="molecule type" value="Genomic_DNA"/>
</dbReference>
<dbReference type="SUPFAM" id="SSF56349">
    <property type="entry name" value="DNA breaking-rejoining enzymes"/>
    <property type="match status" value="1"/>
</dbReference>
<dbReference type="KEGG" id="lrz:BJI69_13535"/>
<evidence type="ECO:0000256" key="4">
    <source>
        <dbReference type="SAM" id="MobiDB-lite"/>
    </source>
</evidence>
<name>A0A1L3EUX6_9GAMM</name>
<evidence type="ECO:0008006" key="7">
    <source>
        <dbReference type="Google" id="ProtNLM"/>
    </source>
</evidence>
<dbReference type="GO" id="GO:0015074">
    <property type="term" value="P:DNA integration"/>
    <property type="evidence" value="ECO:0007669"/>
    <property type="project" value="UniProtKB-KW"/>
</dbReference>
<dbReference type="AlphaFoldDB" id="A0A1L3EUX6"/>
<dbReference type="Proteomes" id="UP000182987">
    <property type="component" value="Chromosome"/>
</dbReference>
<protein>
    <recommendedName>
        <fullName evidence="7">Integrase</fullName>
    </recommendedName>
</protein>
<dbReference type="PANTHER" id="PTHR30629">
    <property type="entry name" value="PROPHAGE INTEGRASE"/>
    <property type="match status" value="1"/>
</dbReference>
<reference evidence="6" key="1">
    <citation type="submission" date="2016-09" db="EMBL/GenBank/DDBJ databases">
        <authorList>
            <person name="Lysoe E."/>
        </authorList>
    </citation>
    <scope>NUCLEOTIDE SEQUENCE [LARGE SCALE GENOMIC DNA]</scope>
    <source>
        <strain evidence="6">LJ96T</strain>
    </source>
</reference>
<dbReference type="Gene3D" id="3.30.160.390">
    <property type="entry name" value="Integrase, DNA-binding domain"/>
    <property type="match status" value="1"/>
</dbReference>
<proteinExistence type="inferred from homology"/>
<dbReference type="InterPro" id="IPR011010">
    <property type="entry name" value="DNA_brk_join_enz"/>
</dbReference>
<evidence type="ECO:0000313" key="5">
    <source>
        <dbReference type="EMBL" id="APG04814.1"/>
    </source>
</evidence>
<comment type="similarity">
    <text evidence="1">Belongs to the 'phage' integrase family.</text>
</comment>
<dbReference type="GO" id="GO:0006310">
    <property type="term" value="P:DNA recombination"/>
    <property type="evidence" value="ECO:0007669"/>
    <property type="project" value="UniProtKB-KW"/>
</dbReference>
<keyword evidence="3" id="KW-0233">DNA recombination</keyword>
<dbReference type="OrthoDB" id="9795573at2"/>
<dbReference type="InterPro" id="IPR050808">
    <property type="entry name" value="Phage_Integrase"/>
</dbReference>
<evidence type="ECO:0000256" key="2">
    <source>
        <dbReference type="ARBA" id="ARBA00022908"/>
    </source>
</evidence>
<dbReference type="InterPro" id="IPR013762">
    <property type="entry name" value="Integrase-like_cat_sf"/>
</dbReference>
<keyword evidence="2" id="KW-0229">DNA integration</keyword>
<feature type="compositionally biased region" description="Basic and acidic residues" evidence="4">
    <location>
        <begin position="598"/>
        <end position="609"/>
    </location>
</feature>
<feature type="region of interest" description="Disordered" evidence="4">
    <location>
        <begin position="598"/>
        <end position="631"/>
    </location>
</feature>
<gene>
    <name evidence="5" type="ORF">BJI69_13535</name>
</gene>
<organism evidence="5 6">
    <name type="scientific">Luteibacter rhizovicinus DSM 16549</name>
    <dbReference type="NCBI Taxonomy" id="1440763"/>
    <lineage>
        <taxon>Bacteria</taxon>
        <taxon>Pseudomonadati</taxon>
        <taxon>Pseudomonadota</taxon>
        <taxon>Gammaproteobacteria</taxon>
        <taxon>Lysobacterales</taxon>
        <taxon>Rhodanobacteraceae</taxon>
        <taxon>Luteibacter</taxon>
    </lineage>
</organism>
<dbReference type="Gene3D" id="1.10.443.10">
    <property type="entry name" value="Intergrase catalytic core"/>
    <property type="match status" value="1"/>
</dbReference>
<dbReference type="STRING" id="1440763.BJI69_13535"/>
<dbReference type="PANTHER" id="PTHR30629:SF2">
    <property type="entry name" value="PROPHAGE INTEGRASE INTS-RELATED"/>
    <property type="match status" value="1"/>
</dbReference>
<keyword evidence="6" id="KW-1185">Reference proteome</keyword>
<sequence length="631" mass="69852">MPSAKVVQYRLSQALLRALTVDQRPTVNAEGKTVLEENPGKRPYRFSDGSQGAPPGFGFYVGPTGAFYEVRSRVGKKAVRLSLGSVQELSLAKAHEKAAAQRSFIRSTGEDPRLALRSAEAAQAARGLTVSQALQGYIRFLEEQQGRGKTKAAGVKGAQDSLARLSRPEVGLADLAITALTDDLLKRAWNQVRHSAMLRSNRLPADVKAKLEKAGEWWRLDRAALVSKLRLTGKNVELAFAAGMAAAEHTLSDASRAVERAIRQERKAAVGALRQPALLHNPFTVLADEGLHRSTRELRKHYEAARVRNPLGVDDSATGQQSLPTVLKSLVARRDMQQGQNATAVDYILLSLLWGTRRSESARLCWYASCSPEELDGLASWVWLAPTPEAKNPTTGLRGSQVFLHDTKAGEAQLLPVAYFAERVLRWRMEARKQGEQVLTEAIETGRREVKQVRERTRDIVLRAKAQAIVDRAEWRLEQTQRWVFPARNPKAVEGHYVDSKSILATIKADADLTDVGLTMHDFRRTLGRFAAKLLSGHMVSQLLRHHATSGNDTAMADVTQRYAQGEWPDLCVAMAKVEEALIATSPAVWNILRDPGDVARPRMDERNDPPLNVPKYRSRGASERDQTDES</sequence>
<evidence type="ECO:0000256" key="1">
    <source>
        <dbReference type="ARBA" id="ARBA00008857"/>
    </source>
</evidence>
<dbReference type="GO" id="GO:0003677">
    <property type="term" value="F:DNA binding"/>
    <property type="evidence" value="ECO:0007669"/>
    <property type="project" value="InterPro"/>
</dbReference>
<evidence type="ECO:0000256" key="3">
    <source>
        <dbReference type="ARBA" id="ARBA00023172"/>
    </source>
</evidence>
<evidence type="ECO:0000313" key="6">
    <source>
        <dbReference type="Proteomes" id="UP000182987"/>
    </source>
</evidence>
<dbReference type="InterPro" id="IPR038488">
    <property type="entry name" value="Integrase_DNA-bd_sf"/>
</dbReference>
<dbReference type="RefSeq" id="WP_046967203.1">
    <property type="nucleotide sequence ID" value="NZ_CP017480.1"/>
</dbReference>
<feature type="compositionally biased region" description="Basic and acidic residues" evidence="4">
    <location>
        <begin position="621"/>
        <end position="631"/>
    </location>
</feature>